<evidence type="ECO:0000313" key="14">
    <source>
        <dbReference type="Proteomes" id="UP000323632"/>
    </source>
</evidence>
<dbReference type="Pfam" id="PF00571">
    <property type="entry name" value="CBS"/>
    <property type="match status" value="1"/>
</dbReference>
<feature type="transmembrane region" description="Helical" evidence="11">
    <location>
        <begin position="115"/>
        <end position="140"/>
    </location>
</feature>
<evidence type="ECO:0000256" key="1">
    <source>
        <dbReference type="ARBA" id="ARBA00004141"/>
    </source>
</evidence>
<feature type="transmembrane region" description="Helical" evidence="11">
    <location>
        <begin position="198"/>
        <end position="217"/>
    </location>
</feature>
<feature type="domain" description="CBS" evidence="12">
    <location>
        <begin position="537"/>
        <end position="599"/>
    </location>
</feature>
<feature type="transmembrane region" description="Helical" evidence="11">
    <location>
        <begin position="272"/>
        <end position="290"/>
    </location>
</feature>
<evidence type="ECO:0000259" key="12">
    <source>
        <dbReference type="PROSITE" id="PS51371"/>
    </source>
</evidence>
<dbReference type="EMBL" id="VWSH01000001">
    <property type="protein sequence ID" value="KAA5536607.1"/>
    <property type="molecule type" value="Genomic_DNA"/>
</dbReference>
<evidence type="ECO:0000256" key="4">
    <source>
        <dbReference type="ARBA" id="ARBA00022989"/>
    </source>
</evidence>
<feature type="transmembrane region" description="Helical" evidence="11">
    <location>
        <begin position="25"/>
        <end position="45"/>
    </location>
</feature>
<feature type="transmembrane region" description="Helical" evidence="11">
    <location>
        <begin position="356"/>
        <end position="377"/>
    </location>
</feature>
<dbReference type="PANTHER" id="PTHR43427">
    <property type="entry name" value="CHLORIDE CHANNEL PROTEIN CLC-E"/>
    <property type="match status" value="1"/>
</dbReference>
<dbReference type="Pfam" id="PF00654">
    <property type="entry name" value="Voltage_CLC"/>
    <property type="match status" value="1"/>
</dbReference>
<keyword evidence="5" id="KW-0406">Ion transport</keyword>
<feature type="transmembrane region" description="Helical" evidence="11">
    <location>
        <begin position="322"/>
        <end position="344"/>
    </location>
</feature>
<keyword evidence="4 11" id="KW-1133">Transmembrane helix</keyword>
<dbReference type="Gene3D" id="3.10.580.10">
    <property type="entry name" value="CBS-domain"/>
    <property type="match status" value="1"/>
</dbReference>
<evidence type="ECO:0000256" key="2">
    <source>
        <dbReference type="ARBA" id="ARBA00022448"/>
    </source>
</evidence>
<dbReference type="Proteomes" id="UP000323632">
    <property type="component" value="Unassembled WGS sequence"/>
</dbReference>
<keyword evidence="8" id="KW-0868">Chloride</keyword>
<dbReference type="PANTHER" id="PTHR43427:SF6">
    <property type="entry name" value="CHLORIDE CHANNEL PROTEIN CLC-E"/>
    <property type="match status" value="1"/>
</dbReference>
<accession>A0A5M6CNG2</accession>
<dbReference type="GO" id="GO:0005254">
    <property type="term" value="F:chloride channel activity"/>
    <property type="evidence" value="ECO:0007669"/>
    <property type="project" value="UniProtKB-KW"/>
</dbReference>
<keyword evidence="14" id="KW-1185">Reference proteome</keyword>
<dbReference type="PRINTS" id="PR00762">
    <property type="entry name" value="CLCHANNEL"/>
</dbReference>
<dbReference type="InterPro" id="IPR001807">
    <property type="entry name" value="ClC"/>
</dbReference>
<sequence length="602" mass="66760">MNPKLLSIVTKLNYWRKQKISKANFLIVAAAVVGILGGIAASLLKQLTHFIEDSLQNDLHWKYKYYLYLFFPLMGIFLTLLYVKTFIRKSKFQHGLTPILYSISRDSSKISFHNIYSQIISSAITVGFGGSVGLEAPIVFSGSSIGSNIGRFFGLNYREVTLLLACGAGAGIAGAFNSPIAGMVFAIEILLPTFSIPVFIPLLIAVATASVVSKIFYPKPLFVLVTEGWHMNALVFYVLMAIGIGYFSVYFFKLNFFIKKQFGKIKNPYNKVWIGGIIIGLLIALLPALYGEGYVTIQALLKGRYTSLLGNSIFSDFQSNPWWLIGFGLLTLFGKSFASLFTIYAGGNGGTFGPSLVMGGLFGFLFAFTVNHLGTLLHLDTPQLNITNFIVVGMAASLSGIMHAPLTGIFLIAEITGGYALMVPLMIVSAITYFINKANTRFSIYTKTLADSGELMSHEHKDGNILRMMKLKYLIEKDFVVLKPTDTPKSRSHDIIHTQKNIFPVIDNDGILLGTVSTEILLELLVNKDEEGINKTMQTIFQPAPDYISINTDMFEVMQKMDSQNIRIFPVVNDNMEYLGFVSKSGIMNKYRALLKRDSDFM</sequence>
<dbReference type="CDD" id="cd02205">
    <property type="entry name" value="CBS_pair_SF"/>
    <property type="match status" value="1"/>
</dbReference>
<protein>
    <submittedName>
        <fullName evidence="13">Chloride channel protein</fullName>
    </submittedName>
</protein>
<keyword evidence="7" id="KW-0869">Chloride channel</keyword>
<dbReference type="InterPro" id="IPR014743">
    <property type="entry name" value="Cl-channel_core"/>
</dbReference>
<comment type="caution">
    <text evidence="13">The sequence shown here is derived from an EMBL/GenBank/DDBJ whole genome shotgun (WGS) entry which is preliminary data.</text>
</comment>
<evidence type="ECO:0000256" key="3">
    <source>
        <dbReference type="ARBA" id="ARBA00022692"/>
    </source>
</evidence>
<gene>
    <name evidence="13" type="ORF">F0919_02755</name>
</gene>
<dbReference type="AlphaFoldDB" id="A0A5M6CNG2"/>
<dbReference type="RefSeq" id="WP_150031184.1">
    <property type="nucleotide sequence ID" value="NZ_VWSH01000001.1"/>
</dbReference>
<evidence type="ECO:0000256" key="11">
    <source>
        <dbReference type="SAM" id="Phobius"/>
    </source>
</evidence>
<evidence type="ECO:0000256" key="7">
    <source>
        <dbReference type="ARBA" id="ARBA00023173"/>
    </source>
</evidence>
<feature type="transmembrane region" description="Helical" evidence="11">
    <location>
        <begin position="65"/>
        <end position="83"/>
    </location>
</feature>
<keyword evidence="9" id="KW-0407">Ion channel</keyword>
<dbReference type="InterPro" id="IPR046342">
    <property type="entry name" value="CBS_dom_sf"/>
</dbReference>
<name>A0A5M6CNG2_9BACT</name>
<keyword evidence="10" id="KW-0129">CBS domain</keyword>
<evidence type="ECO:0000256" key="10">
    <source>
        <dbReference type="PROSITE-ProRule" id="PRU00703"/>
    </source>
</evidence>
<dbReference type="InterPro" id="IPR050368">
    <property type="entry name" value="ClC-type_chloride_channel"/>
</dbReference>
<dbReference type="CDD" id="cd00400">
    <property type="entry name" value="Voltage_gated_ClC"/>
    <property type="match status" value="1"/>
</dbReference>
<reference evidence="13 14" key="1">
    <citation type="submission" date="2019-09" db="EMBL/GenBank/DDBJ databases">
        <title>Genome sequence and assembly of Taibaiella sp.</title>
        <authorList>
            <person name="Chhetri G."/>
        </authorList>
    </citation>
    <scope>NUCLEOTIDE SEQUENCE [LARGE SCALE GENOMIC DNA]</scope>
    <source>
        <strain evidence="13 14">KVB11</strain>
    </source>
</reference>
<feature type="transmembrane region" description="Helical" evidence="11">
    <location>
        <begin position="229"/>
        <end position="252"/>
    </location>
</feature>
<dbReference type="PROSITE" id="PS51371">
    <property type="entry name" value="CBS"/>
    <property type="match status" value="1"/>
</dbReference>
<dbReference type="SUPFAM" id="SSF54631">
    <property type="entry name" value="CBS-domain pair"/>
    <property type="match status" value="1"/>
</dbReference>
<proteinExistence type="predicted"/>
<keyword evidence="6 11" id="KW-0472">Membrane</keyword>
<comment type="subcellular location">
    <subcellularLocation>
        <location evidence="1">Membrane</location>
        <topology evidence="1">Multi-pass membrane protein</topology>
    </subcellularLocation>
</comment>
<dbReference type="InterPro" id="IPR000644">
    <property type="entry name" value="CBS_dom"/>
</dbReference>
<evidence type="ECO:0000256" key="8">
    <source>
        <dbReference type="ARBA" id="ARBA00023214"/>
    </source>
</evidence>
<evidence type="ECO:0000256" key="6">
    <source>
        <dbReference type="ARBA" id="ARBA00023136"/>
    </source>
</evidence>
<dbReference type="Gene3D" id="1.10.3080.10">
    <property type="entry name" value="Clc chloride channel"/>
    <property type="match status" value="1"/>
</dbReference>
<evidence type="ECO:0000256" key="5">
    <source>
        <dbReference type="ARBA" id="ARBA00023065"/>
    </source>
</evidence>
<keyword evidence="3 11" id="KW-0812">Transmembrane</keyword>
<organism evidence="13 14">
    <name type="scientific">Taibaiella lutea</name>
    <dbReference type="NCBI Taxonomy" id="2608001"/>
    <lineage>
        <taxon>Bacteria</taxon>
        <taxon>Pseudomonadati</taxon>
        <taxon>Bacteroidota</taxon>
        <taxon>Chitinophagia</taxon>
        <taxon>Chitinophagales</taxon>
        <taxon>Chitinophagaceae</taxon>
        <taxon>Taibaiella</taxon>
    </lineage>
</organism>
<evidence type="ECO:0000313" key="13">
    <source>
        <dbReference type="EMBL" id="KAA5536607.1"/>
    </source>
</evidence>
<keyword evidence="2" id="KW-0813">Transport</keyword>
<dbReference type="GO" id="GO:0034707">
    <property type="term" value="C:chloride channel complex"/>
    <property type="evidence" value="ECO:0007669"/>
    <property type="project" value="UniProtKB-KW"/>
</dbReference>
<feature type="transmembrane region" description="Helical" evidence="11">
    <location>
        <begin position="160"/>
        <end position="186"/>
    </location>
</feature>
<feature type="transmembrane region" description="Helical" evidence="11">
    <location>
        <begin position="389"/>
        <end position="412"/>
    </location>
</feature>
<feature type="transmembrane region" description="Helical" evidence="11">
    <location>
        <begin position="419"/>
        <end position="435"/>
    </location>
</feature>
<dbReference type="SUPFAM" id="SSF81340">
    <property type="entry name" value="Clc chloride channel"/>
    <property type="match status" value="1"/>
</dbReference>
<evidence type="ECO:0000256" key="9">
    <source>
        <dbReference type="ARBA" id="ARBA00023303"/>
    </source>
</evidence>